<organism evidence="4 5">
    <name type="scientific">Psylliodes chrysocephalus</name>
    <dbReference type="NCBI Taxonomy" id="3402493"/>
    <lineage>
        <taxon>Eukaryota</taxon>
        <taxon>Metazoa</taxon>
        <taxon>Ecdysozoa</taxon>
        <taxon>Arthropoda</taxon>
        <taxon>Hexapoda</taxon>
        <taxon>Insecta</taxon>
        <taxon>Pterygota</taxon>
        <taxon>Neoptera</taxon>
        <taxon>Endopterygota</taxon>
        <taxon>Coleoptera</taxon>
        <taxon>Polyphaga</taxon>
        <taxon>Cucujiformia</taxon>
        <taxon>Chrysomeloidea</taxon>
        <taxon>Chrysomelidae</taxon>
        <taxon>Galerucinae</taxon>
        <taxon>Alticini</taxon>
        <taxon>Psylliodes</taxon>
    </lineage>
</organism>
<name>A0A9P0G583_9CUCU</name>
<keyword evidence="1" id="KW-0433">Leucine-rich repeat</keyword>
<dbReference type="InterPro" id="IPR003591">
    <property type="entry name" value="Leu-rich_rpt_typical-subtyp"/>
</dbReference>
<dbReference type="PROSITE" id="PS51450">
    <property type="entry name" value="LRR"/>
    <property type="match status" value="1"/>
</dbReference>
<evidence type="ECO:0000256" key="3">
    <source>
        <dbReference type="SAM" id="SignalP"/>
    </source>
</evidence>
<reference evidence="4" key="1">
    <citation type="submission" date="2022-01" db="EMBL/GenBank/DDBJ databases">
        <authorList>
            <person name="King R."/>
        </authorList>
    </citation>
    <scope>NUCLEOTIDE SEQUENCE</scope>
</reference>
<dbReference type="SMART" id="SM00369">
    <property type="entry name" value="LRR_TYP"/>
    <property type="match status" value="5"/>
</dbReference>
<evidence type="ECO:0000256" key="2">
    <source>
        <dbReference type="ARBA" id="ARBA00022737"/>
    </source>
</evidence>
<dbReference type="SUPFAM" id="SSF52058">
    <property type="entry name" value="L domain-like"/>
    <property type="match status" value="1"/>
</dbReference>
<evidence type="ECO:0000256" key="1">
    <source>
        <dbReference type="ARBA" id="ARBA00022614"/>
    </source>
</evidence>
<dbReference type="AlphaFoldDB" id="A0A9P0G583"/>
<dbReference type="Proteomes" id="UP001153636">
    <property type="component" value="Chromosome 13"/>
</dbReference>
<dbReference type="Pfam" id="PF13855">
    <property type="entry name" value="LRR_8"/>
    <property type="match status" value="2"/>
</dbReference>
<sequence length="263" mass="30360">MEFCAVFFMISLWRTTLTATLTLGRTEPKPLETTTDYPVYFNQMDRGLTSIPQGSASIRMVNFGFNKITDLPPFVFAYKGFVELQTIHLRRNQITTVSKRAFKDLKQLKDLYLQENNVTGLELNTFKSNFKLRKLDLSGNRIRFRNRPFLYSNSLETLILSDNRIDQIFEVTFNKLPNLRYLVMNSNVLFSIPDGSFVPIKKLEYLALAHTGVYKLSEEMFKNGSYPKIIDLTDSPLASMFNPPLTKVKNEGVIDLISIDKYF</sequence>
<dbReference type="PANTHER" id="PTHR24366:SF96">
    <property type="entry name" value="LEUCINE RICH REPEAT CONTAINING 53"/>
    <property type="match status" value="1"/>
</dbReference>
<evidence type="ECO:0000313" key="5">
    <source>
        <dbReference type="Proteomes" id="UP001153636"/>
    </source>
</evidence>
<keyword evidence="5" id="KW-1185">Reference proteome</keyword>
<dbReference type="OrthoDB" id="676979at2759"/>
<gene>
    <name evidence="4" type="ORF">PSYICH_LOCUS3859</name>
</gene>
<dbReference type="Gene3D" id="3.80.10.10">
    <property type="entry name" value="Ribonuclease Inhibitor"/>
    <property type="match status" value="2"/>
</dbReference>
<evidence type="ECO:0000313" key="4">
    <source>
        <dbReference type="EMBL" id="CAH1102544.1"/>
    </source>
</evidence>
<protein>
    <submittedName>
        <fullName evidence="4">Uncharacterized protein</fullName>
    </submittedName>
</protein>
<dbReference type="InterPro" id="IPR032675">
    <property type="entry name" value="LRR_dom_sf"/>
</dbReference>
<dbReference type="InterPro" id="IPR001611">
    <property type="entry name" value="Leu-rich_rpt"/>
</dbReference>
<dbReference type="EMBL" id="OV651825">
    <property type="protein sequence ID" value="CAH1102544.1"/>
    <property type="molecule type" value="Genomic_DNA"/>
</dbReference>
<keyword evidence="2" id="KW-0677">Repeat</keyword>
<dbReference type="PANTHER" id="PTHR24366">
    <property type="entry name" value="IG(IMMUNOGLOBULIN) AND LRR(LEUCINE RICH REPEAT) DOMAINS"/>
    <property type="match status" value="1"/>
</dbReference>
<accession>A0A9P0G583</accession>
<keyword evidence="3" id="KW-0732">Signal</keyword>
<proteinExistence type="predicted"/>
<feature type="chain" id="PRO_5040477268" evidence="3">
    <location>
        <begin position="19"/>
        <end position="263"/>
    </location>
</feature>
<feature type="signal peptide" evidence="3">
    <location>
        <begin position="1"/>
        <end position="18"/>
    </location>
</feature>